<gene>
    <name evidence="1" type="ORF">GPA25_05760</name>
</gene>
<dbReference type="EMBL" id="WTVQ01000007">
    <property type="protein sequence ID" value="NMG74260.1"/>
    <property type="molecule type" value="Genomic_DNA"/>
</dbReference>
<protein>
    <submittedName>
        <fullName evidence="1">Uncharacterized protein</fullName>
    </submittedName>
</protein>
<evidence type="ECO:0000313" key="1">
    <source>
        <dbReference type="EMBL" id="NMG74260.1"/>
    </source>
</evidence>
<proteinExistence type="predicted"/>
<dbReference type="Proteomes" id="UP000648984">
    <property type="component" value="Unassembled WGS sequence"/>
</dbReference>
<keyword evidence="2" id="KW-1185">Reference proteome</keyword>
<accession>A0ABX1QAX5</accession>
<dbReference type="RefSeq" id="WP_169259417.1">
    <property type="nucleotide sequence ID" value="NZ_WTVQ01000007.1"/>
</dbReference>
<organism evidence="1 2">
    <name type="scientific">Aromatoleum diolicum</name>
    <dbReference type="NCBI Taxonomy" id="75796"/>
    <lineage>
        <taxon>Bacteria</taxon>
        <taxon>Pseudomonadati</taxon>
        <taxon>Pseudomonadota</taxon>
        <taxon>Betaproteobacteria</taxon>
        <taxon>Rhodocyclales</taxon>
        <taxon>Rhodocyclaceae</taxon>
        <taxon>Aromatoleum</taxon>
    </lineage>
</organism>
<name>A0ABX1QAX5_9RHOO</name>
<sequence length="458" mass="49546">MNYLLTRIESLICAIWASKYEECRSSALEVAMFRRYFASVLLAVISNLAIADDVFNISATVGSLTNSAGLTTASDTFDSLTQSELNALIPTYTGTEIASVDIDFRGLALTVAYPITGAPDLVLNIPSLGISRTFVGSTREESRRLLRDFFKDGSMLGRIMRELAQVSPVDPMAGNPNSLQARMITGAFERNFRRQVSRIKGERDTRSALRNEPLRFAANQQRDTMTDGVAASARRSSSVDVGATVSAFRQEGLGTASVDVPLGYAFPPDPGRPFSLNADLQVSDTEGAASYGADIGAAYRFDLNERWFLAPSANLGIVASEDLGSLGTVASAALTSAYLLYDGGYSLWMGNAINYSRTLHTSIAGYSFDSKIENVVFVNGLLLSTPLPALGANYSIEYSLTDIRYTGTELYNNYYDEIGVALGRGWNSGGVENNLRVGLSYLTSENSRGFTLTLAYSF</sequence>
<comment type="caution">
    <text evidence="1">The sequence shown here is derived from an EMBL/GenBank/DDBJ whole genome shotgun (WGS) entry which is preliminary data.</text>
</comment>
<reference evidence="1 2" key="1">
    <citation type="submission" date="2019-12" db="EMBL/GenBank/DDBJ databases">
        <title>Comparative genomics gives insights into the taxonomy of the Azoarcus-Aromatoleum group and reveals separate origins of nif in the plant-associated Azoarcus and non-plant-associated Aromatoleum sub-groups.</title>
        <authorList>
            <person name="Lafos M."/>
            <person name="Maluk M."/>
            <person name="Batista M."/>
            <person name="Junghare M."/>
            <person name="Carmona M."/>
            <person name="Faoro H."/>
            <person name="Cruz L.M."/>
            <person name="Battistoni F."/>
            <person name="De Souza E."/>
            <person name="Pedrosa F."/>
            <person name="Chen W.-M."/>
            <person name="Poole P.S."/>
            <person name="Dixon R.A."/>
            <person name="James E.K."/>
        </authorList>
    </citation>
    <scope>NUCLEOTIDE SEQUENCE [LARGE SCALE GENOMIC DNA]</scope>
    <source>
        <strain evidence="1 2">22Lin</strain>
    </source>
</reference>
<evidence type="ECO:0000313" key="2">
    <source>
        <dbReference type="Proteomes" id="UP000648984"/>
    </source>
</evidence>